<dbReference type="RefSeq" id="WP_208077164.1">
    <property type="nucleotide sequence ID" value="NZ_CP071869.1"/>
</dbReference>
<dbReference type="EMBL" id="CP071869">
    <property type="protein sequence ID" value="QTE21611.1"/>
    <property type="molecule type" value="Genomic_DNA"/>
</dbReference>
<dbReference type="NCBIfam" id="TIGR04183">
    <property type="entry name" value="Por_Secre_tail"/>
    <property type="match status" value="1"/>
</dbReference>
<dbReference type="Pfam" id="PF18962">
    <property type="entry name" value="Por_Secre_tail"/>
    <property type="match status" value="1"/>
</dbReference>
<reference evidence="4 5" key="1">
    <citation type="submission" date="2021-03" db="EMBL/GenBank/DDBJ databases">
        <title>Complete genome of Polaribacter_sp.SM13.</title>
        <authorList>
            <person name="Jeong S.W."/>
            <person name="Bae J.W."/>
        </authorList>
    </citation>
    <scope>NUCLEOTIDE SEQUENCE [LARGE SCALE GENOMIC DNA]</scope>
    <source>
        <strain evidence="4 5">SM13</strain>
    </source>
</reference>
<sequence>MKTKLLIALFFVSLVTNAQLRLIKDVKNYVKGYKSVTALEAVDNDIIISMAENLNPFEAGVYISNGTLENTYKLNGLENIQYTLNGLFGESYLINNEVFLFSNRLSSSSDNNRVFKINELKTSASLVAEADNHGIILRTNNNKIAEVNREYYPSEYVNFKTIPAGYNFFVKIFDENGTLEKSYTFNGNTGLDNPAEDINYLTRIVELFFWKGKYYFTGVNTQNRKDLYYFDDARQYKITKLHVYGNSNTAVAPNNFVLSDDFIYFNGLYRTWETAETGERSATEHGKEICFTNGTLDFGGNETTIPNFLTISANKAPYDGTRGYKALDTNSAYANSVPIYTNNNVVIYKDFADNKALKLIDASNALHTLIAITNDSDKYFIRNNKLYYLTSEFTTVLTYYLYEFNGNPNNVKKYQLPTNNGDNFRIITQNPYTISQKSNKVFFSGQFYNSPNVRRTAIISFDFKTTQFTEEKVFADDNVQISDIKRYNNGFVFKGEDDKIYSYNAEIRATQITPNSAGGKSAKKTNSAQQLTLNGVVYNASVASSNLATNEKLKIELLDTTSIYFKGKIKNLPNNSYAKSFYKITALNNSNHETTLTLSFNNTDFLTPITKESDVSLQAFENGNWVDLGDFTVDLANKKITLAHNFKANSALFIKNSAVLNVDNFEVSNANVKVFPNPSSAIINIQFKNNETLKSLEIYNIKGQKMNCIVDKKTSVINISTLSKGVYILKIKGEKASYSKRIIKN</sequence>
<evidence type="ECO:0000313" key="5">
    <source>
        <dbReference type="Proteomes" id="UP000663920"/>
    </source>
</evidence>
<evidence type="ECO:0000313" key="4">
    <source>
        <dbReference type="EMBL" id="QTE21611.1"/>
    </source>
</evidence>
<dbReference type="KEGG" id="pcea:J3359_12365"/>
<dbReference type="AlphaFoldDB" id="A0A975CQZ8"/>
<evidence type="ECO:0000259" key="3">
    <source>
        <dbReference type="Pfam" id="PF18962"/>
    </source>
</evidence>
<feature type="chain" id="PRO_5038007402" evidence="2">
    <location>
        <begin position="19"/>
        <end position="745"/>
    </location>
</feature>
<gene>
    <name evidence="4" type="ORF">J3359_12365</name>
</gene>
<name>A0A975CQZ8_9FLAO</name>
<accession>A0A975CQZ8</accession>
<feature type="domain" description="Secretion system C-terminal sorting" evidence="3">
    <location>
        <begin position="674"/>
        <end position="743"/>
    </location>
</feature>
<feature type="signal peptide" evidence="2">
    <location>
        <begin position="1"/>
        <end position="18"/>
    </location>
</feature>
<dbReference type="InterPro" id="IPR026444">
    <property type="entry name" value="Secre_tail"/>
</dbReference>
<protein>
    <submittedName>
        <fullName evidence="4">T9SS type A sorting domain-containing protein</fullName>
    </submittedName>
</protein>
<proteinExistence type="predicted"/>
<keyword evidence="1 2" id="KW-0732">Signal</keyword>
<keyword evidence="5" id="KW-1185">Reference proteome</keyword>
<evidence type="ECO:0000256" key="1">
    <source>
        <dbReference type="ARBA" id="ARBA00022729"/>
    </source>
</evidence>
<dbReference type="Proteomes" id="UP000663920">
    <property type="component" value="Chromosome"/>
</dbReference>
<evidence type="ECO:0000256" key="2">
    <source>
        <dbReference type="SAM" id="SignalP"/>
    </source>
</evidence>
<organism evidence="4 5">
    <name type="scientific">Polaribacter cellanae</name>
    <dbReference type="NCBI Taxonomy" id="2818493"/>
    <lineage>
        <taxon>Bacteria</taxon>
        <taxon>Pseudomonadati</taxon>
        <taxon>Bacteroidota</taxon>
        <taxon>Flavobacteriia</taxon>
        <taxon>Flavobacteriales</taxon>
        <taxon>Flavobacteriaceae</taxon>
    </lineage>
</organism>